<comment type="caution">
    <text evidence="1">The sequence shown here is derived from an EMBL/GenBank/DDBJ whole genome shotgun (WGS) entry which is preliminary data.</text>
</comment>
<name>A0A133KCX1_HEYCO</name>
<evidence type="ECO:0000313" key="1">
    <source>
        <dbReference type="EMBL" id="KWZ77305.1"/>
    </source>
</evidence>
<organism evidence="1 2">
    <name type="scientific">Heyndrickxia coagulans</name>
    <name type="common">Weizmannia coagulans</name>
    <dbReference type="NCBI Taxonomy" id="1398"/>
    <lineage>
        <taxon>Bacteria</taxon>
        <taxon>Bacillati</taxon>
        <taxon>Bacillota</taxon>
        <taxon>Bacilli</taxon>
        <taxon>Bacillales</taxon>
        <taxon>Bacillaceae</taxon>
        <taxon>Heyndrickxia</taxon>
    </lineage>
</organism>
<reference evidence="2" key="1">
    <citation type="submission" date="2016-01" db="EMBL/GenBank/DDBJ databases">
        <authorList>
            <person name="Mitreva M."/>
            <person name="Pepin K.H."/>
            <person name="Mihindukulasuriya K.A."/>
            <person name="Fulton R."/>
            <person name="Fronick C."/>
            <person name="O'Laughlin M."/>
            <person name="Miner T."/>
            <person name="Herter B."/>
            <person name="Rosa B.A."/>
            <person name="Cordes M."/>
            <person name="Tomlinson C."/>
            <person name="Wollam A."/>
            <person name="Palsikar V.B."/>
            <person name="Mardis E.R."/>
            <person name="Wilson R.K."/>
        </authorList>
    </citation>
    <scope>NUCLEOTIDE SEQUENCE [LARGE SCALE GENOMIC DNA]</scope>
    <source>
        <strain evidence="2">GED7749B</strain>
    </source>
</reference>
<protein>
    <submittedName>
        <fullName evidence="1">Uncharacterized protein</fullName>
    </submittedName>
</protein>
<proteinExistence type="predicted"/>
<dbReference type="Proteomes" id="UP000070376">
    <property type="component" value="Unassembled WGS sequence"/>
</dbReference>
<accession>A0A133KCX1</accession>
<dbReference type="EMBL" id="LRPN01000175">
    <property type="protein sequence ID" value="KWZ77305.1"/>
    <property type="molecule type" value="Genomic_DNA"/>
</dbReference>
<dbReference type="AlphaFoldDB" id="A0A133KCX1"/>
<gene>
    <name evidence="1" type="ORF">HMPREF3213_03291</name>
</gene>
<evidence type="ECO:0000313" key="2">
    <source>
        <dbReference type="Proteomes" id="UP000070376"/>
    </source>
</evidence>
<sequence>MIPYFWLSFQVFKFNKNKKGIFLQKGHTYPSFTKWVFFFQCPL</sequence>